<reference evidence="3 4" key="1">
    <citation type="submission" date="2022-07" db="EMBL/GenBank/DDBJ databases">
        <authorList>
            <person name="Xamxidin M."/>
            <person name="Wu M."/>
        </authorList>
    </citation>
    <scope>NUCLEOTIDE SEQUENCE [LARGE SCALE GENOMIC DNA]</scope>
    <source>
        <strain evidence="3 4">NBRC 111650</strain>
    </source>
</reference>
<dbReference type="InterPro" id="IPR000383">
    <property type="entry name" value="Xaa-Pro-like_dom"/>
</dbReference>
<dbReference type="InterPro" id="IPR029058">
    <property type="entry name" value="AB_hydrolase_fold"/>
</dbReference>
<dbReference type="Proteomes" id="UP001204142">
    <property type="component" value="Unassembled WGS sequence"/>
</dbReference>
<keyword evidence="1" id="KW-0812">Transmembrane</keyword>
<organism evidence="3 4">
    <name type="scientific">Limnobacter humi</name>
    <dbReference type="NCBI Taxonomy" id="1778671"/>
    <lineage>
        <taxon>Bacteria</taxon>
        <taxon>Pseudomonadati</taxon>
        <taxon>Pseudomonadota</taxon>
        <taxon>Betaproteobacteria</taxon>
        <taxon>Burkholderiales</taxon>
        <taxon>Burkholderiaceae</taxon>
        <taxon>Limnobacter</taxon>
    </lineage>
</organism>
<sequence length="278" mass="30650">MKTEPQRINKVVPRVALSASMGFAAYWTYLYFSQTRHIFSPQLDPLPVRTAVDSEFTELSLNVAPGVNLEGWVRMPKGLGGAGSQLPCAIYFGGRSEDVRWLLTEAHGFKNLPMVFFNHRGYGHSGGTPSEKHLVADARAIYRWVAEQPWCDLNRISVIGRSLGTGVAMQLASSAPVHKLVLFTPYDSLETIAKSKVPLAPVSWLLRSKFNSTECAGYVHCPTFIVLAEQDDVVPHESSANLMRHFAVEPLAAKVKGTDHISLPHDPDTQALVAHFLT</sequence>
<proteinExistence type="predicted"/>
<comment type="caution">
    <text evidence="3">The sequence shown here is derived from an EMBL/GenBank/DDBJ whole genome shotgun (WGS) entry which is preliminary data.</text>
</comment>
<evidence type="ECO:0000313" key="4">
    <source>
        <dbReference type="Proteomes" id="UP001204142"/>
    </source>
</evidence>
<keyword evidence="3" id="KW-0378">Hydrolase</keyword>
<dbReference type="SUPFAM" id="SSF53474">
    <property type="entry name" value="alpha/beta-Hydrolases"/>
    <property type="match status" value="1"/>
</dbReference>
<evidence type="ECO:0000259" key="2">
    <source>
        <dbReference type="Pfam" id="PF02129"/>
    </source>
</evidence>
<accession>A0ABT1WJM2</accession>
<dbReference type="Gene3D" id="3.40.50.1820">
    <property type="entry name" value="alpha/beta hydrolase"/>
    <property type="match status" value="1"/>
</dbReference>
<dbReference type="RefSeq" id="WP_256765521.1">
    <property type="nucleotide sequence ID" value="NZ_JANIGO010000006.1"/>
</dbReference>
<gene>
    <name evidence="3" type="ORF">NQT62_14840</name>
</gene>
<evidence type="ECO:0000313" key="3">
    <source>
        <dbReference type="EMBL" id="MCQ8897716.1"/>
    </source>
</evidence>
<feature type="domain" description="Xaa-Pro dipeptidyl-peptidase-like" evidence="2">
    <location>
        <begin position="114"/>
        <end position="176"/>
    </location>
</feature>
<dbReference type="PANTHER" id="PTHR12277">
    <property type="entry name" value="ALPHA/BETA HYDROLASE DOMAIN-CONTAINING PROTEIN"/>
    <property type="match status" value="1"/>
</dbReference>
<dbReference type="EMBL" id="JANIGO010000006">
    <property type="protein sequence ID" value="MCQ8897716.1"/>
    <property type="molecule type" value="Genomic_DNA"/>
</dbReference>
<keyword evidence="1" id="KW-0472">Membrane</keyword>
<evidence type="ECO:0000256" key="1">
    <source>
        <dbReference type="SAM" id="Phobius"/>
    </source>
</evidence>
<dbReference type="GO" id="GO:0016787">
    <property type="term" value="F:hydrolase activity"/>
    <property type="evidence" value="ECO:0007669"/>
    <property type="project" value="UniProtKB-KW"/>
</dbReference>
<feature type="transmembrane region" description="Helical" evidence="1">
    <location>
        <begin position="12"/>
        <end position="32"/>
    </location>
</feature>
<keyword evidence="1" id="KW-1133">Transmembrane helix</keyword>
<keyword evidence="4" id="KW-1185">Reference proteome</keyword>
<protein>
    <submittedName>
        <fullName evidence="3">Alpha/beta hydrolase</fullName>
    </submittedName>
</protein>
<dbReference type="Pfam" id="PF02129">
    <property type="entry name" value="Peptidase_S15"/>
    <property type="match status" value="1"/>
</dbReference>
<name>A0ABT1WJM2_9BURK</name>